<feature type="signal peptide" evidence="2">
    <location>
        <begin position="1"/>
        <end position="18"/>
    </location>
</feature>
<dbReference type="Pfam" id="PF07995">
    <property type="entry name" value="GSDH"/>
    <property type="match status" value="1"/>
</dbReference>
<dbReference type="eggNOG" id="COG2133">
    <property type="taxonomic scope" value="Bacteria"/>
</dbReference>
<feature type="domain" description="Secretion system C-terminal sorting" evidence="4">
    <location>
        <begin position="384"/>
        <end position="453"/>
    </location>
</feature>
<dbReference type="PANTHER" id="PTHR19328">
    <property type="entry name" value="HEDGEHOG-INTERACTING PROTEIN"/>
    <property type="match status" value="1"/>
</dbReference>
<dbReference type="Gene3D" id="2.120.10.30">
    <property type="entry name" value="TolB, C-terminal domain"/>
    <property type="match status" value="1"/>
</dbReference>
<dbReference type="OrthoDB" id="9770043at2"/>
<dbReference type="InterPro" id="IPR026444">
    <property type="entry name" value="Secre_tail"/>
</dbReference>
<reference evidence="5 6" key="1">
    <citation type="submission" date="2013-09" db="EMBL/GenBank/DDBJ databases">
        <authorList>
            <person name="Zeng Z."/>
            <person name="Chen C."/>
        </authorList>
    </citation>
    <scope>NUCLEOTIDE SEQUENCE [LARGE SCALE GENOMIC DNA]</scope>
    <source>
        <strain evidence="5 6">WB 4.1-42</strain>
    </source>
</reference>
<dbReference type="InterPro" id="IPR011041">
    <property type="entry name" value="Quinoprot_gluc/sorb_DH_b-prop"/>
</dbReference>
<dbReference type="RefSeq" id="WP_026992610.1">
    <property type="nucleotide sequence ID" value="NZ_JRLY01000024.1"/>
</dbReference>
<feature type="domain" description="Glucose/Sorbosone dehydrogenase" evidence="3">
    <location>
        <begin position="39"/>
        <end position="354"/>
    </location>
</feature>
<dbReference type="Proteomes" id="UP000030111">
    <property type="component" value="Unassembled WGS sequence"/>
</dbReference>
<evidence type="ECO:0000256" key="1">
    <source>
        <dbReference type="ARBA" id="ARBA00022729"/>
    </source>
</evidence>
<proteinExistence type="predicted"/>
<evidence type="ECO:0000259" key="4">
    <source>
        <dbReference type="Pfam" id="PF18962"/>
    </source>
</evidence>
<evidence type="ECO:0000313" key="6">
    <source>
        <dbReference type="Proteomes" id="UP000030111"/>
    </source>
</evidence>
<organism evidence="5 6">
    <name type="scientific">Flavobacterium subsaxonicum WB 4.1-42 = DSM 21790</name>
    <dbReference type="NCBI Taxonomy" id="1121898"/>
    <lineage>
        <taxon>Bacteria</taxon>
        <taxon>Pseudomonadati</taxon>
        <taxon>Bacteroidota</taxon>
        <taxon>Flavobacteriia</taxon>
        <taxon>Flavobacteriales</taxon>
        <taxon>Flavobacteriaceae</taxon>
        <taxon>Flavobacterium</taxon>
    </lineage>
</organism>
<feature type="chain" id="PRO_5001992364" evidence="2">
    <location>
        <begin position="19"/>
        <end position="454"/>
    </location>
</feature>
<sequence length="454" mass="48519">MKTRLLLGALLCYGAAFAQTIELEEFATGFTDLTEITHAGTDRFYVAEQGGTIRILNADGTVGDTPFLDITDILSTGGERGLLGLAFHPDYEDNGYLYVNYTNLEGSTVVARYTRSAENDITADPASAAIVLTVAQPAANHNGGCLRFGPDGYLYIAMGDGGGAGDPDGNGQNKNVLLGKLLRIDVNSGAQYGIPEGNPFVGIDGSDEIWAYGLRNPWKFSFNRLNGDLWIADVGQGVIEEINKATSTAAGLNYGWRCYEGTQVYNNTGCSTAEMFTQPFAEYTHEATDGCSITGGYVYTGTTYPNLAGKYIFTDYCNNKIGWAAADGTLSYSEAFTGNEFTAFGEDIDGELYVGGKTSGTIYKITDSSLSTKGFNNKLFSMAPNPAGSEVFINLNNATANTAVSIYDLGGKLLLQQPLTTTANRIDTSALQAGMYLLEVNNVNGKNTQKLVIN</sequence>
<keyword evidence="6" id="KW-1185">Reference proteome</keyword>
<evidence type="ECO:0000256" key="2">
    <source>
        <dbReference type="SAM" id="SignalP"/>
    </source>
</evidence>
<dbReference type="InterPro" id="IPR012938">
    <property type="entry name" value="Glc/Sorbosone_DH"/>
</dbReference>
<evidence type="ECO:0000259" key="3">
    <source>
        <dbReference type="Pfam" id="PF07995"/>
    </source>
</evidence>
<dbReference type="Pfam" id="PF18962">
    <property type="entry name" value="Por_Secre_tail"/>
    <property type="match status" value="1"/>
</dbReference>
<accession>A0A0A2MHW7</accession>
<dbReference type="NCBIfam" id="TIGR04183">
    <property type="entry name" value="Por_Secre_tail"/>
    <property type="match status" value="1"/>
</dbReference>
<protein>
    <submittedName>
        <fullName evidence="5">Cadherin</fullName>
    </submittedName>
</protein>
<name>A0A0A2MHW7_9FLAO</name>
<gene>
    <name evidence="5" type="ORF">Q766_19525</name>
</gene>
<dbReference type="PANTHER" id="PTHR19328:SF75">
    <property type="entry name" value="ALDOSE SUGAR DEHYDROGENASE YLII"/>
    <property type="match status" value="1"/>
</dbReference>
<dbReference type="STRING" id="1121898.GCA_000422725_02236"/>
<dbReference type="EMBL" id="JRLY01000024">
    <property type="protein sequence ID" value="KGO91156.1"/>
    <property type="molecule type" value="Genomic_DNA"/>
</dbReference>
<dbReference type="InterPro" id="IPR011042">
    <property type="entry name" value="6-blade_b-propeller_TolB-like"/>
</dbReference>
<comment type="caution">
    <text evidence="5">The sequence shown here is derived from an EMBL/GenBank/DDBJ whole genome shotgun (WGS) entry which is preliminary data.</text>
</comment>
<dbReference type="AlphaFoldDB" id="A0A0A2MHW7"/>
<keyword evidence="1 2" id="KW-0732">Signal</keyword>
<evidence type="ECO:0000313" key="5">
    <source>
        <dbReference type="EMBL" id="KGO91156.1"/>
    </source>
</evidence>
<dbReference type="SUPFAM" id="SSF50952">
    <property type="entry name" value="Soluble quinoprotein glucose dehydrogenase"/>
    <property type="match status" value="1"/>
</dbReference>